<dbReference type="InterPro" id="IPR015946">
    <property type="entry name" value="KH_dom-like_a/b"/>
</dbReference>
<feature type="domain" description="Histidine kinase" evidence="11">
    <location>
        <begin position="799"/>
        <end position="1022"/>
    </location>
</feature>
<dbReference type="CDD" id="cd01895">
    <property type="entry name" value="EngA2"/>
    <property type="match status" value="1"/>
</dbReference>
<keyword evidence="4 9" id="KW-0597">Phosphoprotein</keyword>
<dbReference type="FunFam" id="1.10.287.130:FF:000037">
    <property type="entry name" value="Hybrid sensor histidine kinase/response regulator"/>
    <property type="match status" value="1"/>
</dbReference>
<dbReference type="SUPFAM" id="SSF50998">
    <property type="entry name" value="Quinoprotein alcohol dehydrogenase-like"/>
    <property type="match status" value="1"/>
</dbReference>
<dbReference type="PROSITE" id="PS51257">
    <property type="entry name" value="PROKAR_LIPOPROTEIN"/>
    <property type="match status" value="1"/>
</dbReference>
<dbReference type="GO" id="GO:0042254">
    <property type="term" value="P:ribosome biogenesis"/>
    <property type="evidence" value="ECO:0007669"/>
    <property type="project" value="UniProtKB-KW"/>
</dbReference>
<dbReference type="SUPFAM" id="SSF52172">
    <property type="entry name" value="CheY-like"/>
    <property type="match status" value="1"/>
</dbReference>
<evidence type="ECO:0000256" key="3">
    <source>
        <dbReference type="ARBA" id="ARBA00022517"/>
    </source>
</evidence>
<keyword evidence="5" id="KW-0677">Repeat</keyword>
<evidence type="ECO:0000256" key="7">
    <source>
        <dbReference type="ARBA" id="ARBA00023134"/>
    </source>
</evidence>
<evidence type="ECO:0000256" key="6">
    <source>
        <dbReference type="ARBA" id="ARBA00022741"/>
    </source>
</evidence>
<dbReference type="InterPro" id="IPR005467">
    <property type="entry name" value="His_kinase_dom"/>
</dbReference>
<dbReference type="CDD" id="cd00082">
    <property type="entry name" value="HisKA"/>
    <property type="match status" value="1"/>
</dbReference>
<evidence type="ECO:0000256" key="8">
    <source>
        <dbReference type="ARBA" id="ARBA00032345"/>
    </source>
</evidence>
<dbReference type="Proteomes" id="UP000225706">
    <property type="component" value="Unassembled WGS sequence"/>
</dbReference>
<dbReference type="Gene3D" id="1.10.287.130">
    <property type="match status" value="1"/>
</dbReference>
<dbReference type="InterPro" id="IPR027417">
    <property type="entry name" value="P-loop_NTPase"/>
</dbReference>
<dbReference type="InterPro" id="IPR018391">
    <property type="entry name" value="PQQ_b-propeller_rpt"/>
</dbReference>
<evidence type="ECO:0000256" key="5">
    <source>
        <dbReference type="ARBA" id="ARBA00022737"/>
    </source>
</evidence>
<dbReference type="OrthoDB" id="8300414at2759"/>
<sequence>MFSFNKTYLILATFLCVLAAGCSKKKAPPLEGHREAVLLSGEELRPDFLVQHIPVELPPAVENNDWPQPSGEADRATLPSALGTELTRQWESSISGGGSSSKLLTPPIVVESSIYALDASTSVVAFSRDKGKALWKKSLKPSGQSGASLGGGVSYAEGLLFTTTPFAQVFALNPKDGLIVWEQSLESPVRSAPVIKDGRVFVLTINNRLEVFEAQTGSPLWAHEGMLESTGLLGTASPVVASGLVIVPYTSGEIFALRAEDGRPIWTERLSSFGRLDAISSLGHIRAQPAIDQGIVYVISNGGRLLALDVFTGQRLWNREVGGIHTPAPSGHFVFVLFREKQLACLTRDGGHIRWIKNLPKYVGSESSTPLFWAGPRLVEGRPNVGKSTLFNRLVGQQKALVDETPGVTRDRQEGRGSLGDLVFSLVDTAGFEGAGTQDLPTAMWEQSKKAAKQADLILFVIDGREGLIPLEEDLMNQLRPLGKRIILVANKCEGGISDTIFAETHKLGLGSPIPISAAHGQGLQDLFTAIAPHVNPIEEEIDEESPKALQLVILGRPNAGKSTLVNSLLKDERVLTGPEAGLTRDAIAIDWNYGGRPLRLVDTAGLRKRSRVQESLERLSTKDALRAMRFAQVVVLTLDATHPLEKQDLVLAKRVIEEGRALVLGLNKWDKISNSKKQSFLKQLHEKIETTLSQVSGIPIVPFSAKEKRGLDALMDQVFKVYDLWNRRISTAKLNQWLEDALAAHPLPLSQGRRLRLKYMTQIKTRPPTFAIFAKQKNFHLKMLQSQKLQAMGELAGGIAHDFNNLLTAIIGFCDLLLLHHSPGDQSFTDIMQIKQNANRAANLVRQLLAFSKQQTLQPKLLNVTEHIADLTPLLGRLVGASITLSVHYERDLWLIKVDQSQFEQVIINLVVNARDAIGDKPGTISVTTRNKRIDQPIYSGSEKIMPGDYITIEVKDDGCGIDDKDLPRIFDPFFSSKAEKGIGLSLATVYGIILQMGGLVQVETQQKAGSTFRIFLPRKKKIPSQISVSPLKKDLKGHKKEQDKESPKDLTGTANILFVEDEDAVRLFGARALRDKGYRVIEAHNGEEAWEYITSEGRLENIDLIITDVVMPIMDGPTLIEKVNELTQKLKVIFISGYAEDDFRQKVKQDENIHFLAKPFSLKALALKVKSILEEENTLQKEKDTSPPSKPLIEKPVEHLTIIEHEVDQDIRMLGQVEDEIEEEPPLEVKPVKLTDIPFGPMSIVLSYLDEETIEQFMLTGRYGYRAVHDLLICRIRFNRWHEALVADTFIRNILKTALKKAWGSNLFSKDTYTRYHQIRFIYQALENALIYNKVSVANALLKEKFGKRYPFKGKGMEHLSLGTLARKAFEGERPLTTRHYYFSKLEGLSFEKCRRFIIKKTPRQALLEWAGLGDLRAQNILVKHHTSMA</sequence>
<accession>A0A2B4R347</accession>
<dbReference type="NCBIfam" id="TIGR00231">
    <property type="entry name" value="small_GTP"/>
    <property type="match status" value="2"/>
</dbReference>
<dbReference type="PRINTS" id="PR00344">
    <property type="entry name" value="BCTRLSENSOR"/>
</dbReference>
<dbReference type="InterPro" id="IPR006073">
    <property type="entry name" value="GTP-bd"/>
</dbReference>
<dbReference type="InterPro" id="IPR003661">
    <property type="entry name" value="HisK_dim/P_dom"/>
</dbReference>
<evidence type="ECO:0000313" key="14">
    <source>
        <dbReference type="EMBL" id="PFX11576.1"/>
    </source>
</evidence>
<keyword evidence="7" id="KW-0342">GTP-binding</keyword>
<dbReference type="GO" id="GO:0000155">
    <property type="term" value="F:phosphorelay sensor kinase activity"/>
    <property type="evidence" value="ECO:0007669"/>
    <property type="project" value="InterPro"/>
</dbReference>
<dbReference type="Gene3D" id="3.40.50.2300">
    <property type="match status" value="1"/>
</dbReference>
<dbReference type="Gene3D" id="3.30.565.10">
    <property type="entry name" value="Histidine kinase-like ATPase, C-terminal domain"/>
    <property type="match status" value="1"/>
</dbReference>
<keyword evidence="10" id="KW-0732">Signal</keyword>
<dbReference type="InterPro" id="IPR004358">
    <property type="entry name" value="Sig_transdc_His_kin-like_C"/>
</dbReference>
<dbReference type="CDD" id="cd01894">
    <property type="entry name" value="EngA1"/>
    <property type="match status" value="1"/>
</dbReference>
<dbReference type="Pfam" id="PF13360">
    <property type="entry name" value="PQQ_2"/>
    <property type="match status" value="1"/>
</dbReference>
<evidence type="ECO:0000259" key="12">
    <source>
        <dbReference type="PROSITE" id="PS50110"/>
    </source>
</evidence>
<dbReference type="InterPro" id="IPR002372">
    <property type="entry name" value="PQQ_rpt_dom"/>
</dbReference>
<evidence type="ECO:0000256" key="2">
    <source>
        <dbReference type="ARBA" id="ARBA00020953"/>
    </source>
</evidence>
<dbReference type="Pfam" id="PF00512">
    <property type="entry name" value="HisKA"/>
    <property type="match status" value="1"/>
</dbReference>
<comment type="similarity">
    <text evidence="1">Belongs to the TRAFAC class TrmE-Era-EngA-EngB-Septin-like GTPase superfamily. EngA (Der) GTPase family.</text>
</comment>
<dbReference type="SUPFAM" id="SSF55874">
    <property type="entry name" value="ATPase domain of HSP90 chaperone/DNA topoisomerase II/histidine kinase"/>
    <property type="match status" value="1"/>
</dbReference>
<feature type="signal peptide" evidence="10">
    <location>
        <begin position="1"/>
        <end position="23"/>
    </location>
</feature>
<dbReference type="SUPFAM" id="SSF47384">
    <property type="entry name" value="Homodimeric domain of signal transducing histidine kinase"/>
    <property type="match status" value="1"/>
</dbReference>
<evidence type="ECO:0000256" key="9">
    <source>
        <dbReference type="PROSITE-ProRule" id="PRU00169"/>
    </source>
</evidence>
<dbReference type="Gene3D" id="3.40.50.300">
    <property type="entry name" value="P-loop containing nucleotide triphosphate hydrolases"/>
    <property type="match status" value="2"/>
</dbReference>
<evidence type="ECO:0000313" key="15">
    <source>
        <dbReference type="Proteomes" id="UP000225706"/>
    </source>
</evidence>
<organism evidence="14 15">
    <name type="scientific">Stylophora pistillata</name>
    <name type="common">Smooth cauliflower coral</name>
    <dbReference type="NCBI Taxonomy" id="50429"/>
    <lineage>
        <taxon>Eukaryota</taxon>
        <taxon>Metazoa</taxon>
        <taxon>Cnidaria</taxon>
        <taxon>Anthozoa</taxon>
        <taxon>Hexacorallia</taxon>
        <taxon>Scleractinia</taxon>
        <taxon>Astrocoeniina</taxon>
        <taxon>Pocilloporidae</taxon>
        <taxon>Stylophora</taxon>
    </lineage>
</organism>
<dbReference type="SMART" id="SM00564">
    <property type="entry name" value="PQQ"/>
    <property type="match status" value="5"/>
</dbReference>
<dbReference type="SUPFAM" id="SSF52540">
    <property type="entry name" value="P-loop containing nucleoside triphosphate hydrolases"/>
    <property type="match status" value="2"/>
</dbReference>
<dbReference type="InterPro" id="IPR003594">
    <property type="entry name" value="HATPase_dom"/>
</dbReference>
<dbReference type="STRING" id="50429.A0A2B4R347"/>
<feature type="domain" description="Response regulatory" evidence="12">
    <location>
        <begin position="1057"/>
        <end position="1175"/>
    </location>
</feature>
<feature type="chain" id="PRO_5012767106" description="GTPase Der" evidence="10">
    <location>
        <begin position="24"/>
        <end position="1432"/>
    </location>
</feature>
<dbReference type="InterPro" id="IPR036890">
    <property type="entry name" value="HATPase_C_sf"/>
</dbReference>
<dbReference type="Gene3D" id="3.30.300.20">
    <property type="match status" value="1"/>
</dbReference>
<dbReference type="SMART" id="SM00387">
    <property type="entry name" value="HATPase_c"/>
    <property type="match status" value="1"/>
</dbReference>
<dbReference type="SMART" id="SM00448">
    <property type="entry name" value="REC"/>
    <property type="match status" value="1"/>
</dbReference>
<dbReference type="InterPro" id="IPR011047">
    <property type="entry name" value="Quinoprotein_ADH-like_sf"/>
</dbReference>
<dbReference type="PROSITE" id="PS50110">
    <property type="entry name" value="RESPONSE_REGULATORY"/>
    <property type="match status" value="1"/>
</dbReference>
<dbReference type="InterPro" id="IPR032859">
    <property type="entry name" value="KH_dom-like"/>
</dbReference>
<keyword evidence="6" id="KW-0547">Nucleotide-binding</keyword>
<feature type="modified residue" description="4-aspartylphosphate" evidence="9">
    <location>
        <position position="1110"/>
    </location>
</feature>
<dbReference type="Pfam" id="PF14714">
    <property type="entry name" value="KH_dom-like"/>
    <property type="match status" value="1"/>
</dbReference>
<keyword evidence="15" id="KW-1185">Reference proteome</keyword>
<evidence type="ECO:0000256" key="4">
    <source>
        <dbReference type="ARBA" id="ARBA00022553"/>
    </source>
</evidence>
<dbReference type="GO" id="GO:0005525">
    <property type="term" value="F:GTP binding"/>
    <property type="evidence" value="ECO:0007669"/>
    <property type="project" value="UniProtKB-KW"/>
</dbReference>
<dbReference type="NCBIfam" id="TIGR03594">
    <property type="entry name" value="GTPase_EngA"/>
    <property type="match status" value="1"/>
</dbReference>
<gene>
    <name evidence="14" type="primary">der</name>
    <name evidence="14" type="ORF">AWC38_SpisGene24637</name>
</gene>
<dbReference type="Gene3D" id="2.40.128.630">
    <property type="match status" value="2"/>
</dbReference>
<evidence type="ECO:0000256" key="10">
    <source>
        <dbReference type="SAM" id="SignalP"/>
    </source>
</evidence>
<dbReference type="Pfam" id="PF02518">
    <property type="entry name" value="HATPase_c"/>
    <property type="match status" value="1"/>
</dbReference>
<evidence type="ECO:0000259" key="13">
    <source>
        <dbReference type="PROSITE" id="PS51712"/>
    </source>
</evidence>
<keyword evidence="3" id="KW-0690">Ribosome biogenesis</keyword>
<dbReference type="InterPro" id="IPR036097">
    <property type="entry name" value="HisK_dim/P_sf"/>
</dbReference>
<dbReference type="PANTHER" id="PTHR43834:SF6">
    <property type="entry name" value="GTPASE DER"/>
    <property type="match status" value="1"/>
</dbReference>
<proteinExistence type="inferred from homology"/>
<dbReference type="Pfam" id="PF00072">
    <property type="entry name" value="Response_reg"/>
    <property type="match status" value="1"/>
</dbReference>
<dbReference type="HAMAP" id="MF_00195">
    <property type="entry name" value="GTPase_Der"/>
    <property type="match status" value="1"/>
</dbReference>
<dbReference type="InterPro" id="IPR016484">
    <property type="entry name" value="GTPase_Der"/>
</dbReference>
<dbReference type="EMBL" id="LSMT01002210">
    <property type="protein sequence ID" value="PFX11576.1"/>
    <property type="molecule type" value="Genomic_DNA"/>
</dbReference>
<evidence type="ECO:0000256" key="1">
    <source>
        <dbReference type="ARBA" id="ARBA00008279"/>
    </source>
</evidence>
<name>A0A2B4R347_STYPI</name>
<dbReference type="PROSITE" id="PS50109">
    <property type="entry name" value="HIS_KIN"/>
    <property type="match status" value="1"/>
</dbReference>
<dbReference type="InterPro" id="IPR031166">
    <property type="entry name" value="G_ENGA"/>
</dbReference>
<reference evidence="15" key="1">
    <citation type="journal article" date="2017" name="bioRxiv">
        <title>Comparative analysis of the genomes of Stylophora pistillata and Acropora digitifera provides evidence for extensive differences between species of corals.</title>
        <authorList>
            <person name="Voolstra C.R."/>
            <person name="Li Y."/>
            <person name="Liew Y.J."/>
            <person name="Baumgarten S."/>
            <person name="Zoccola D."/>
            <person name="Flot J.-F."/>
            <person name="Tambutte S."/>
            <person name="Allemand D."/>
            <person name="Aranda M."/>
        </authorList>
    </citation>
    <scope>NUCLEOTIDE SEQUENCE [LARGE SCALE GENOMIC DNA]</scope>
</reference>
<dbReference type="Pfam" id="PF01926">
    <property type="entry name" value="MMR_HSR1"/>
    <property type="match status" value="2"/>
</dbReference>
<comment type="caution">
    <text evidence="14">The sequence shown here is derived from an EMBL/GenBank/DDBJ whole genome shotgun (WGS) entry which is preliminary data.</text>
</comment>
<dbReference type="SMART" id="SM00388">
    <property type="entry name" value="HisKA"/>
    <property type="match status" value="1"/>
</dbReference>
<dbReference type="PROSITE" id="PS51712">
    <property type="entry name" value="G_ENGA"/>
    <property type="match status" value="1"/>
</dbReference>
<dbReference type="InterPro" id="IPR011006">
    <property type="entry name" value="CheY-like_superfamily"/>
</dbReference>
<dbReference type="InterPro" id="IPR005225">
    <property type="entry name" value="Small_GTP-bd"/>
</dbReference>
<dbReference type="PANTHER" id="PTHR43834">
    <property type="entry name" value="GTPASE DER"/>
    <property type="match status" value="1"/>
</dbReference>
<protein>
    <recommendedName>
        <fullName evidence="2">GTPase Der</fullName>
    </recommendedName>
    <alternativeName>
        <fullName evidence="8">GTP-binding protein EngA</fullName>
    </alternativeName>
</protein>
<dbReference type="InterPro" id="IPR001789">
    <property type="entry name" value="Sig_transdc_resp-reg_receiver"/>
</dbReference>
<evidence type="ECO:0000259" key="11">
    <source>
        <dbReference type="PROSITE" id="PS50109"/>
    </source>
</evidence>
<feature type="domain" description="EngA-type G" evidence="13">
    <location>
        <begin position="550"/>
        <end position="727"/>
    </location>
</feature>